<dbReference type="InterPro" id="IPR011990">
    <property type="entry name" value="TPR-like_helical_dom_sf"/>
</dbReference>
<feature type="compositionally biased region" description="Polar residues" evidence="1">
    <location>
        <begin position="132"/>
        <end position="152"/>
    </location>
</feature>
<evidence type="ECO:0000313" key="3">
    <source>
        <dbReference type="EMBL" id="ACL44912.1"/>
    </source>
</evidence>
<name>B8HYA9_CYAP4</name>
<evidence type="ECO:0008006" key="4">
    <source>
        <dbReference type="Google" id="ProtNLM"/>
    </source>
</evidence>
<protein>
    <recommendedName>
        <fullName evidence="4">Tetratricopeptide repeat protein</fullName>
    </recommendedName>
</protein>
<keyword evidence="2" id="KW-0472">Membrane</keyword>
<proteinExistence type="predicted"/>
<organism evidence="3">
    <name type="scientific">Cyanothece sp. (strain PCC 7425 / ATCC 29141)</name>
    <dbReference type="NCBI Taxonomy" id="395961"/>
    <lineage>
        <taxon>Bacteria</taxon>
        <taxon>Bacillati</taxon>
        <taxon>Cyanobacteriota</taxon>
        <taxon>Cyanophyceae</taxon>
        <taxon>Gomontiellales</taxon>
        <taxon>Cyanothecaceae</taxon>
        <taxon>Cyanothece</taxon>
    </lineage>
</organism>
<dbReference type="SUPFAM" id="SSF48452">
    <property type="entry name" value="TPR-like"/>
    <property type="match status" value="1"/>
</dbReference>
<gene>
    <name evidence="3" type="ordered locus">Cyan7425_2556</name>
</gene>
<dbReference type="eggNOG" id="COG0457">
    <property type="taxonomic scope" value="Bacteria"/>
</dbReference>
<keyword evidence="2" id="KW-0812">Transmembrane</keyword>
<feature type="region of interest" description="Disordered" evidence="1">
    <location>
        <begin position="1"/>
        <end position="21"/>
    </location>
</feature>
<keyword evidence="2" id="KW-1133">Transmembrane helix</keyword>
<dbReference type="AlphaFoldDB" id="B8HYA9"/>
<dbReference type="STRING" id="395961.Cyan7425_2556"/>
<evidence type="ECO:0000256" key="2">
    <source>
        <dbReference type="SAM" id="Phobius"/>
    </source>
</evidence>
<feature type="compositionally biased region" description="Polar residues" evidence="1">
    <location>
        <begin position="1"/>
        <end position="12"/>
    </location>
</feature>
<dbReference type="PANTHER" id="PTHR36761">
    <property type="entry name" value="ORF03 PROTEIN"/>
    <property type="match status" value="1"/>
</dbReference>
<accession>B8HYA9</accession>
<evidence type="ECO:0000256" key="1">
    <source>
        <dbReference type="SAM" id="MobiDB-lite"/>
    </source>
</evidence>
<dbReference type="HOGENOM" id="CLU_107610_0_0_3"/>
<reference evidence="3" key="1">
    <citation type="submission" date="2009-01" db="EMBL/GenBank/DDBJ databases">
        <title>Complete sequence of chromosome Cyanothece sp. PCC 7425.</title>
        <authorList>
            <consortium name="US DOE Joint Genome Institute"/>
            <person name="Lucas S."/>
            <person name="Copeland A."/>
            <person name="Lapidus A."/>
            <person name="Glavina del Rio T."/>
            <person name="Dalin E."/>
            <person name="Tice H."/>
            <person name="Bruce D."/>
            <person name="Goodwin L."/>
            <person name="Pitluck S."/>
            <person name="Sims D."/>
            <person name="Meineke L."/>
            <person name="Brettin T."/>
            <person name="Detter J.C."/>
            <person name="Han C."/>
            <person name="Larimer F."/>
            <person name="Land M."/>
            <person name="Hauser L."/>
            <person name="Kyrpides N."/>
            <person name="Ovchinnikova G."/>
            <person name="Liberton M."/>
            <person name="Stoeckel J."/>
            <person name="Banerjee A."/>
            <person name="Singh A."/>
            <person name="Page L."/>
            <person name="Sato H."/>
            <person name="Zhao L."/>
            <person name="Sherman L."/>
            <person name="Pakrasi H."/>
            <person name="Richardson P."/>
        </authorList>
    </citation>
    <scope>NUCLEOTIDE SEQUENCE</scope>
    <source>
        <strain evidence="3">PCC 7425</strain>
    </source>
</reference>
<sequence length="183" mass="20687">MEMNRTEGQAESPTDDRQQTERVFDQGKTAFERGQYREAVQYLLQAVALVDRNTALGGEIQTWLVTAYEAAGRRTEAIALCRQLQQHPDRETRKQSRRLVYILEAPQLQRNPDWLTQIPDLSQVKDVDPSARQGSSRASATPRPTVSQEPVDLSQVNTQDNYFVWVALGGIALILIGLLWLGH</sequence>
<feature type="region of interest" description="Disordered" evidence="1">
    <location>
        <begin position="126"/>
        <end position="152"/>
    </location>
</feature>
<dbReference type="PANTHER" id="PTHR36761:SF2">
    <property type="entry name" value="ORF03 PROTEIN"/>
    <property type="match status" value="1"/>
</dbReference>
<dbReference type="EMBL" id="CP001344">
    <property type="protein sequence ID" value="ACL44912.1"/>
    <property type="molecule type" value="Genomic_DNA"/>
</dbReference>
<dbReference type="Gene3D" id="1.25.40.10">
    <property type="entry name" value="Tetratricopeptide repeat domain"/>
    <property type="match status" value="1"/>
</dbReference>
<feature type="transmembrane region" description="Helical" evidence="2">
    <location>
        <begin position="162"/>
        <end position="181"/>
    </location>
</feature>
<dbReference type="KEGG" id="cyn:Cyan7425_2556"/>